<dbReference type="Gene3D" id="3.40.30.10">
    <property type="entry name" value="Glutaredoxin"/>
    <property type="match status" value="1"/>
</dbReference>
<evidence type="ECO:0000256" key="1">
    <source>
        <dbReference type="ARBA" id="ARBA00004196"/>
    </source>
</evidence>
<dbReference type="Pfam" id="PF00578">
    <property type="entry name" value="AhpC-TSA"/>
    <property type="match status" value="1"/>
</dbReference>
<protein>
    <submittedName>
        <fullName evidence="8">Alkyl hydroperoxide reductase/ Thiol specific antioxidant/ Mal allergen</fullName>
    </submittedName>
</protein>
<dbReference type="GO" id="GO:0016209">
    <property type="term" value="F:antioxidant activity"/>
    <property type="evidence" value="ECO:0007669"/>
    <property type="project" value="InterPro"/>
</dbReference>
<keyword evidence="6" id="KW-0732">Signal</keyword>
<dbReference type="GO" id="GO:0016491">
    <property type="term" value="F:oxidoreductase activity"/>
    <property type="evidence" value="ECO:0007669"/>
    <property type="project" value="InterPro"/>
</dbReference>
<dbReference type="CDD" id="cd02966">
    <property type="entry name" value="TlpA_like_family"/>
    <property type="match status" value="1"/>
</dbReference>
<dbReference type="AlphaFoldDB" id="A0A6S6TQA1"/>
<proteinExistence type="predicted"/>
<sequence length="389" mass="43191">MKKYYLLLFAAALLTSCSNTTDNTTEQTDQTATTTSNTSSPKPPPTIVGTPTTIKGTIKGLEEGSKIFFDKKTLDATDVVGFTKIDADGNFELKTGIQTPGTYRVRLGARPVYMLLKGGEEIIVNATMDGRKIASYELTGGLYAEEMAAWAADLDNAKIKKYIETTTENKPLLHLYLVEKLDLAGNMKAYKKVLASLLESYPSILYTKQFNSKVSSMDAKLKAQPVAVGVEAPEINLPNPDGKKMSLAALKGDVVLLDFWASWCRPCRSANPHVVEMYKKYSKKGFEIFNVSFDGLDDKRLAVYNNDADLIAQAMELEKSKWKQAIKQDRLTWKNHVSELRSWSSPVAKTYGVNSIPKTFLIDRKGIIRYQNLRGQALEDAIKALLAEK</sequence>
<evidence type="ECO:0000256" key="6">
    <source>
        <dbReference type="SAM" id="SignalP"/>
    </source>
</evidence>
<feature type="compositionally biased region" description="Low complexity" evidence="5">
    <location>
        <begin position="20"/>
        <end position="40"/>
    </location>
</feature>
<organism evidence="8">
    <name type="scientific">uncultured Aureispira sp</name>
    <dbReference type="NCBI Taxonomy" id="1331704"/>
    <lineage>
        <taxon>Bacteria</taxon>
        <taxon>Pseudomonadati</taxon>
        <taxon>Bacteroidota</taxon>
        <taxon>Saprospiria</taxon>
        <taxon>Saprospirales</taxon>
        <taxon>Saprospiraceae</taxon>
        <taxon>Aureispira</taxon>
        <taxon>environmental samples</taxon>
    </lineage>
</organism>
<gene>
    <name evidence="8" type="ORF">HELGO_WM17964</name>
</gene>
<dbReference type="GO" id="GO:0030313">
    <property type="term" value="C:cell envelope"/>
    <property type="evidence" value="ECO:0007669"/>
    <property type="project" value="UniProtKB-SubCell"/>
</dbReference>
<name>A0A6S6TQA1_9BACT</name>
<dbReference type="PROSITE" id="PS51257">
    <property type="entry name" value="PROKAR_LIPOPROTEIN"/>
    <property type="match status" value="1"/>
</dbReference>
<evidence type="ECO:0000313" key="8">
    <source>
        <dbReference type="EMBL" id="CAA6820267.1"/>
    </source>
</evidence>
<dbReference type="PANTHER" id="PTHR42852:SF6">
    <property type="entry name" value="THIOL:DISULFIDE INTERCHANGE PROTEIN DSBE"/>
    <property type="match status" value="1"/>
</dbReference>
<evidence type="ECO:0000259" key="7">
    <source>
        <dbReference type="PROSITE" id="PS51352"/>
    </source>
</evidence>
<reference evidence="8" key="1">
    <citation type="submission" date="2020-01" db="EMBL/GenBank/DDBJ databases">
        <authorList>
            <person name="Meier V. D."/>
            <person name="Meier V D."/>
        </authorList>
    </citation>
    <scope>NUCLEOTIDE SEQUENCE</scope>
    <source>
        <strain evidence="8">HLG_WM_MAG_10</strain>
    </source>
</reference>
<evidence type="ECO:0000256" key="4">
    <source>
        <dbReference type="ARBA" id="ARBA00023284"/>
    </source>
</evidence>
<feature type="chain" id="PRO_5027952149" evidence="6">
    <location>
        <begin position="22"/>
        <end position="389"/>
    </location>
</feature>
<feature type="region of interest" description="Disordered" evidence="5">
    <location>
        <begin position="20"/>
        <end position="48"/>
    </location>
</feature>
<dbReference type="InterPro" id="IPR025380">
    <property type="entry name" value="DUF4369"/>
</dbReference>
<keyword evidence="3" id="KW-1015">Disulfide bond</keyword>
<dbReference type="Pfam" id="PF14289">
    <property type="entry name" value="DUF4369"/>
    <property type="match status" value="1"/>
</dbReference>
<feature type="signal peptide" evidence="6">
    <location>
        <begin position="1"/>
        <end position="21"/>
    </location>
</feature>
<dbReference type="InterPro" id="IPR050553">
    <property type="entry name" value="Thioredoxin_ResA/DsbE_sf"/>
</dbReference>
<dbReference type="InterPro" id="IPR000866">
    <property type="entry name" value="AhpC/TSA"/>
</dbReference>
<dbReference type="InterPro" id="IPR013766">
    <property type="entry name" value="Thioredoxin_domain"/>
</dbReference>
<evidence type="ECO:0000256" key="5">
    <source>
        <dbReference type="SAM" id="MobiDB-lite"/>
    </source>
</evidence>
<comment type="subcellular location">
    <subcellularLocation>
        <location evidence="1">Cell envelope</location>
    </subcellularLocation>
</comment>
<dbReference type="SUPFAM" id="SSF52833">
    <property type="entry name" value="Thioredoxin-like"/>
    <property type="match status" value="1"/>
</dbReference>
<evidence type="ECO:0000256" key="3">
    <source>
        <dbReference type="ARBA" id="ARBA00023157"/>
    </source>
</evidence>
<dbReference type="InterPro" id="IPR036249">
    <property type="entry name" value="Thioredoxin-like_sf"/>
</dbReference>
<accession>A0A6S6TQA1</accession>
<dbReference type="PANTHER" id="PTHR42852">
    <property type="entry name" value="THIOL:DISULFIDE INTERCHANGE PROTEIN DSBE"/>
    <property type="match status" value="1"/>
</dbReference>
<dbReference type="EMBL" id="CACVAQ010000282">
    <property type="protein sequence ID" value="CAA6820267.1"/>
    <property type="molecule type" value="Genomic_DNA"/>
</dbReference>
<dbReference type="GO" id="GO:0017004">
    <property type="term" value="P:cytochrome complex assembly"/>
    <property type="evidence" value="ECO:0007669"/>
    <property type="project" value="UniProtKB-KW"/>
</dbReference>
<evidence type="ECO:0000256" key="2">
    <source>
        <dbReference type="ARBA" id="ARBA00022748"/>
    </source>
</evidence>
<dbReference type="PROSITE" id="PS51352">
    <property type="entry name" value="THIOREDOXIN_2"/>
    <property type="match status" value="1"/>
</dbReference>
<feature type="domain" description="Thioredoxin" evidence="7">
    <location>
        <begin position="226"/>
        <end position="389"/>
    </location>
</feature>
<keyword evidence="4" id="KW-0676">Redox-active center</keyword>
<keyword evidence="2" id="KW-0201">Cytochrome c-type biogenesis</keyword>